<evidence type="ECO:0000313" key="1">
    <source>
        <dbReference type="EMBL" id="OGD66005.1"/>
    </source>
</evidence>
<name>A0A1F5EF58_9BACT</name>
<dbReference type="STRING" id="1797469.A3F08_01060"/>
<evidence type="ECO:0000313" key="2">
    <source>
        <dbReference type="Proteomes" id="UP000176451"/>
    </source>
</evidence>
<dbReference type="Proteomes" id="UP000176451">
    <property type="component" value="Unassembled WGS sequence"/>
</dbReference>
<proteinExistence type="predicted"/>
<accession>A0A1F5EF58</accession>
<comment type="caution">
    <text evidence="1">The sequence shown here is derived from an EMBL/GenBank/DDBJ whole genome shotgun (WGS) entry which is preliminary data.</text>
</comment>
<organism evidence="1 2">
    <name type="scientific">Candidatus Berkelbacteria bacterium RIFCSPHIGHO2_12_FULL_36_9</name>
    <dbReference type="NCBI Taxonomy" id="1797469"/>
    <lineage>
        <taxon>Bacteria</taxon>
        <taxon>Candidatus Berkelbacteria</taxon>
    </lineage>
</organism>
<reference evidence="1 2" key="1">
    <citation type="journal article" date="2016" name="Nat. Commun.">
        <title>Thousands of microbial genomes shed light on interconnected biogeochemical processes in an aquifer system.</title>
        <authorList>
            <person name="Anantharaman K."/>
            <person name="Brown C.T."/>
            <person name="Hug L.A."/>
            <person name="Sharon I."/>
            <person name="Castelle C.J."/>
            <person name="Probst A.J."/>
            <person name="Thomas B.C."/>
            <person name="Singh A."/>
            <person name="Wilkins M.J."/>
            <person name="Karaoz U."/>
            <person name="Brodie E.L."/>
            <person name="Williams K.H."/>
            <person name="Hubbard S.S."/>
            <person name="Banfield J.F."/>
        </authorList>
    </citation>
    <scope>NUCLEOTIDE SEQUENCE [LARGE SCALE GENOMIC DNA]</scope>
</reference>
<protein>
    <submittedName>
        <fullName evidence="1">Uncharacterized protein</fullName>
    </submittedName>
</protein>
<gene>
    <name evidence="1" type="ORF">A3F08_01060</name>
</gene>
<dbReference type="EMBL" id="MEZV01000047">
    <property type="protein sequence ID" value="OGD66005.1"/>
    <property type="molecule type" value="Genomic_DNA"/>
</dbReference>
<sequence>MDKDGDNTLGMGWGSEAYLKDQKAQADKLAQSFGLDQSGKAVRKIVDLLQHTAQKAKEVGLLELLVFHCSKDHDQDPDANLPQRPFNPVRDHLREEAIKVFKSKMRRK</sequence>
<dbReference type="AlphaFoldDB" id="A0A1F5EF58"/>